<dbReference type="SUPFAM" id="SSF57850">
    <property type="entry name" value="RING/U-box"/>
    <property type="match status" value="1"/>
</dbReference>
<evidence type="ECO:0000313" key="11">
    <source>
        <dbReference type="Proteomes" id="UP000541444"/>
    </source>
</evidence>
<dbReference type="SMART" id="SM00184">
    <property type="entry name" value="RING"/>
    <property type="match status" value="1"/>
</dbReference>
<feature type="domain" description="RING-type" evidence="9">
    <location>
        <begin position="168"/>
        <end position="209"/>
    </location>
</feature>
<dbReference type="InterPro" id="IPR045191">
    <property type="entry name" value="MBR1/2-like"/>
</dbReference>
<dbReference type="GO" id="GO:0008270">
    <property type="term" value="F:zinc ion binding"/>
    <property type="evidence" value="ECO:0007669"/>
    <property type="project" value="UniProtKB-KW"/>
</dbReference>
<dbReference type="InterPro" id="IPR013083">
    <property type="entry name" value="Znf_RING/FYVE/PHD"/>
</dbReference>
<dbReference type="EMBL" id="JACGCM010002668">
    <property type="protein sequence ID" value="KAF6136869.1"/>
    <property type="molecule type" value="Genomic_DNA"/>
</dbReference>
<keyword evidence="7" id="KW-0862">Zinc</keyword>
<keyword evidence="11" id="KW-1185">Reference proteome</keyword>
<proteinExistence type="predicted"/>
<reference evidence="10 11" key="1">
    <citation type="journal article" date="2020" name="IScience">
        <title>Genome Sequencing of the Endangered Kingdonia uniflora (Circaeasteraceae, Ranunculales) Reveals Potential Mechanisms of Evolutionary Specialization.</title>
        <authorList>
            <person name="Sun Y."/>
            <person name="Deng T."/>
            <person name="Zhang A."/>
            <person name="Moore M.J."/>
            <person name="Landis J.B."/>
            <person name="Lin N."/>
            <person name="Zhang H."/>
            <person name="Zhang X."/>
            <person name="Huang J."/>
            <person name="Zhang X."/>
            <person name="Sun H."/>
            <person name="Wang H."/>
        </authorList>
    </citation>
    <scope>NUCLEOTIDE SEQUENCE [LARGE SCALE GENOMIC DNA]</scope>
    <source>
        <strain evidence="10">TB1705</strain>
        <tissue evidence="10">Leaf</tissue>
    </source>
</reference>
<evidence type="ECO:0000259" key="9">
    <source>
        <dbReference type="PROSITE" id="PS50089"/>
    </source>
</evidence>
<comment type="catalytic activity">
    <reaction evidence="1">
        <text>S-ubiquitinyl-[E2 ubiquitin-conjugating enzyme]-L-cysteine + [acceptor protein]-L-lysine = [E2 ubiquitin-conjugating enzyme]-L-cysteine + N(6)-ubiquitinyl-[acceptor protein]-L-lysine.</text>
        <dbReference type="EC" id="2.3.2.27"/>
    </reaction>
</comment>
<keyword evidence="3" id="KW-0808">Transferase</keyword>
<gene>
    <name evidence="10" type="ORF">GIB67_018908</name>
</gene>
<dbReference type="PANTHER" id="PTHR22937">
    <property type="entry name" value="E3 UBIQUITIN-PROTEIN LIGASE RNF165"/>
    <property type="match status" value="1"/>
</dbReference>
<keyword evidence="6" id="KW-0833">Ubl conjugation pathway</keyword>
<sequence length="214" mass="24608">MSGQSYWGFPRSSNRSQQQIGAFREEIYRPRFTMMPEDEVAVLDLPRFCQIRRPSYRSTRTTMSYEEVVILDLPGHELRRTPHTSYQNRQMQLHNMSYEGVAILNMPGHEFRGTSRLNGNMQLDSVPYEELLTLQERIGHVNVGLSQEVISSGLKVTCSELENEGEMCVICQDDIRTPDKVGTLCCGHEYHAGCIKDWLMMKNMCPICKRPGLL</sequence>
<evidence type="ECO:0000256" key="5">
    <source>
        <dbReference type="ARBA" id="ARBA00022771"/>
    </source>
</evidence>
<dbReference type="AlphaFoldDB" id="A0A7J7L2Q5"/>
<name>A0A7J7L2Q5_9MAGN</name>
<dbReference type="EC" id="2.3.2.27" evidence="2"/>
<dbReference type="Gene3D" id="3.30.40.10">
    <property type="entry name" value="Zinc/RING finger domain, C3HC4 (zinc finger)"/>
    <property type="match status" value="1"/>
</dbReference>
<comment type="caution">
    <text evidence="10">The sequence shown here is derived from an EMBL/GenBank/DDBJ whole genome shotgun (WGS) entry which is preliminary data.</text>
</comment>
<accession>A0A7J7L2Q5</accession>
<evidence type="ECO:0000256" key="7">
    <source>
        <dbReference type="ARBA" id="ARBA00022833"/>
    </source>
</evidence>
<evidence type="ECO:0000256" key="1">
    <source>
        <dbReference type="ARBA" id="ARBA00000900"/>
    </source>
</evidence>
<dbReference type="GO" id="GO:0061630">
    <property type="term" value="F:ubiquitin protein ligase activity"/>
    <property type="evidence" value="ECO:0007669"/>
    <property type="project" value="UniProtKB-EC"/>
</dbReference>
<protein>
    <recommendedName>
        <fullName evidence="2">RING-type E3 ubiquitin transferase</fullName>
        <ecNumber evidence="2">2.3.2.27</ecNumber>
    </recommendedName>
</protein>
<evidence type="ECO:0000313" key="10">
    <source>
        <dbReference type="EMBL" id="KAF6136869.1"/>
    </source>
</evidence>
<dbReference type="PROSITE" id="PS50089">
    <property type="entry name" value="ZF_RING_2"/>
    <property type="match status" value="1"/>
</dbReference>
<evidence type="ECO:0000256" key="2">
    <source>
        <dbReference type="ARBA" id="ARBA00012483"/>
    </source>
</evidence>
<organism evidence="10 11">
    <name type="scientific">Kingdonia uniflora</name>
    <dbReference type="NCBI Taxonomy" id="39325"/>
    <lineage>
        <taxon>Eukaryota</taxon>
        <taxon>Viridiplantae</taxon>
        <taxon>Streptophyta</taxon>
        <taxon>Embryophyta</taxon>
        <taxon>Tracheophyta</taxon>
        <taxon>Spermatophyta</taxon>
        <taxon>Magnoliopsida</taxon>
        <taxon>Ranunculales</taxon>
        <taxon>Circaeasteraceae</taxon>
        <taxon>Kingdonia</taxon>
    </lineage>
</organism>
<evidence type="ECO:0000256" key="4">
    <source>
        <dbReference type="ARBA" id="ARBA00022723"/>
    </source>
</evidence>
<keyword evidence="4" id="KW-0479">Metal-binding</keyword>
<evidence type="ECO:0000256" key="8">
    <source>
        <dbReference type="PROSITE-ProRule" id="PRU00175"/>
    </source>
</evidence>
<dbReference type="Pfam" id="PF13639">
    <property type="entry name" value="zf-RING_2"/>
    <property type="match status" value="1"/>
</dbReference>
<dbReference type="PANTHER" id="PTHR22937:SF219">
    <property type="entry name" value="RING-TYPE E3 UBIQUITIN TRANSFERASE"/>
    <property type="match status" value="1"/>
</dbReference>
<dbReference type="InterPro" id="IPR001841">
    <property type="entry name" value="Znf_RING"/>
</dbReference>
<dbReference type="Proteomes" id="UP000541444">
    <property type="component" value="Unassembled WGS sequence"/>
</dbReference>
<keyword evidence="5 8" id="KW-0863">Zinc-finger</keyword>
<evidence type="ECO:0000256" key="3">
    <source>
        <dbReference type="ARBA" id="ARBA00022679"/>
    </source>
</evidence>
<dbReference type="OrthoDB" id="8062037at2759"/>
<evidence type="ECO:0000256" key="6">
    <source>
        <dbReference type="ARBA" id="ARBA00022786"/>
    </source>
</evidence>